<keyword evidence="1" id="KW-0472">Membrane</keyword>
<dbReference type="EMBL" id="RKHJ01000001">
    <property type="protein sequence ID" value="ROR67026.1"/>
    <property type="molecule type" value="Genomic_DNA"/>
</dbReference>
<organism evidence="2 3">
    <name type="scientific">Agrococcus jenensis</name>
    <dbReference type="NCBI Taxonomy" id="46353"/>
    <lineage>
        <taxon>Bacteria</taxon>
        <taxon>Bacillati</taxon>
        <taxon>Actinomycetota</taxon>
        <taxon>Actinomycetes</taxon>
        <taxon>Micrococcales</taxon>
        <taxon>Microbacteriaceae</taxon>
        <taxon>Agrococcus</taxon>
    </lineage>
</organism>
<gene>
    <name evidence="2" type="ORF">EDD26_2424</name>
</gene>
<accession>A0A3N2AVI1</accession>
<sequence length="174" mass="17801">MEGGHVVAMRRFAIALLLLSGIAAGVTATLWGAALAGVAHTSVIGSDAMRPAFLTGDLVISTPVATDGLRAGDVISLPTEGAPQLVTERVLEIVRLPDGQWSILARTDAGPGIAAEHIVGAQVWEPTLRVPVVGGAARAVLEPRLGLPLLSAFALLVVAALLWGAPRARSTRAA</sequence>
<reference evidence="2 3" key="1">
    <citation type="submission" date="2018-11" db="EMBL/GenBank/DDBJ databases">
        <title>Sequencing the genomes of 1000 actinobacteria strains.</title>
        <authorList>
            <person name="Klenk H.-P."/>
        </authorList>
    </citation>
    <scope>NUCLEOTIDE SEQUENCE [LARGE SCALE GENOMIC DNA]</scope>
    <source>
        <strain evidence="2 3">DSM 9580</strain>
    </source>
</reference>
<evidence type="ECO:0000313" key="3">
    <source>
        <dbReference type="Proteomes" id="UP000275456"/>
    </source>
</evidence>
<keyword evidence="1" id="KW-0812">Transmembrane</keyword>
<proteinExistence type="predicted"/>
<keyword evidence="1" id="KW-1133">Transmembrane helix</keyword>
<name>A0A3N2AVI1_9MICO</name>
<evidence type="ECO:0008006" key="4">
    <source>
        <dbReference type="Google" id="ProtNLM"/>
    </source>
</evidence>
<keyword evidence="3" id="KW-1185">Reference proteome</keyword>
<protein>
    <recommendedName>
        <fullName evidence="4">Signal peptidase I</fullName>
    </recommendedName>
</protein>
<evidence type="ECO:0000256" key="1">
    <source>
        <dbReference type="SAM" id="Phobius"/>
    </source>
</evidence>
<comment type="caution">
    <text evidence="2">The sequence shown here is derived from an EMBL/GenBank/DDBJ whole genome shotgun (WGS) entry which is preliminary data.</text>
</comment>
<feature type="transmembrane region" description="Helical" evidence="1">
    <location>
        <begin position="145"/>
        <end position="165"/>
    </location>
</feature>
<dbReference type="Proteomes" id="UP000275456">
    <property type="component" value="Unassembled WGS sequence"/>
</dbReference>
<dbReference type="AlphaFoldDB" id="A0A3N2AVI1"/>
<evidence type="ECO:0000313" key="2">
    <source>
        <dbReference type="EMBL" id="ROR67026.1"/>
    </source>
</evidence>